<dbReference type="Proteomes" id="UP000013940">
    <property type="component" value="Chromosome"/>
</dbReference>
<dbReference type="AlphaFoldDB" id="A0A2C9EGW1"/>
<name>A0A2C9EGW1_PSEPH</name>
<accession>A0A2C9EGW1</accession>
<feature type="compositionally biased region" description="Pro residues" evidence="1">
    <location>
        <begin position="22"/>
        <end position="32"/>
    </location>
</feature>
<organism evidence="2 3">
    <name type="scientific">Pseudomonas protegens (strain DSM 19095 / LMG 27888 / CFBP 6595 / CHA0)</name>
    <dbReference type="NCBI Taxonomy" id="1124983"/>
    <lineage>
        <taxon>Bacteria</taxon>
        <taxon>Pseudomonadati</taxon>
        <taxon>Pseudomonadota</taxon>
        <taxon>Gammaproteobacteria</taxon>
        <taxon>Pseudomonadales</taxon>
        <taxon>Pseudomonadaceae</taxon>
        <taxon>Pseudomonas</taxon>
    </lineage>
</organism>
<evidence type="ECO:0000313" key="2">
    <source>
        <dbReference type="EMBL" id="AGL82887.1"/>
    </source>
</evidence>
<dbReference type="EMBL" id="CP003190">
    <property type="protein sequence ID" value="AGL82887.1"/>
    <property type="molecule type" value="Genomic_DNA"/>
</dbReference>
<evidence type="ECO:0000256" key="1">
    <source>
        <dbReference type="SAM" id="MobiDB-lite"/>
    </source>
</evidence>
<sequence>MCFEAVHSNVNRWHRHSKRNPRAPPDVGPGPAPYNKASSGSLPVVILNVTFSAQAPFLRPSARLDHR</sequence>
<reference evidence="3" key="1">
    <citation type="journal article" date="2014" name="Genome Announc.">
        <title>Full-genome sequence of the plant growth-promoting bacterium Pseudomonas protegens CHA0.</title>
        <authorList>
            <person name="Jousset A."/>
            <person name="Schuldes J."/>
            <person name="Keel C."/>
            <person name="Maurhofer M."/>
            <person name="Daniel R."/>
            <person name="Scheu S."/>
            <person name="Thuermer A."/>
        </authorList>
    </citation>
    <scope>NUCLEOTIDE SEQUENCE [LARGE SCALE GENOMIC DNA]</scope>
    <source>
        <strain evidence="3">DSM 19095 / LMG 27888 / CFBP 6595 / CHA0</strain>
    </source>
</reference>
<proteinExistence type="predicted"/>
<gene>
    <name evidence="2" type="ORF">PFLCHA0_c10950</name>
</gene>
<feature type="compositionally biased region" description="Basic residues" evidence="1">
    <location>
        <begin position="12"/>
        <end position="21"/>
    </location>
</feature>
<dbReference type="KEGG" id="pprc:PFLCHA0_c10950"/>
<evidence type="ECO:0000313" key="3">
    <source>
        <dbReference type="Proteomes" id="UP000013940"/>
    </source>
</evidence>
<feature type="region of interest" description="Disordered" evidence="1">
    <location>
        <begin position="7"/>
        <end position="35"/>
    </location>
</feature>
<dbReference type="HOGENOM" id="CLU_2809188_0_0_6"/>
<protein>
    <submittedName>
        <fullName evidence="2">Uncharacterized protein</fullName>
    </submittedName>
</protein>